<accession>A0ABC9XPY4</accession>
<dbReference type="Proteomes" id="UP001623348">
    <property type="component" value="Unassembled WGS sequence"/>
</dbReference>
<evidence type="ECO:0000313" key="5">
    <source>
        <dbReference type="EMBL" id="GAB0198597.1"/>
    </source>
</evidence>
<keyword evidence="6" id="KW-1185">Reference proteome</keyword>
<feature type="region of interest" description="Disordered" evidence="1">
    <location>
        <begin position="131"/>
        <end position="193"/>
    </location>
</feature>
<feature type="compositionally biased region" description="Polar residues" evidence="1">
    <location>
        <begin position="60"/>
        <end position="77"/>
    </location>
</feature>
<feature type="compositionally biased region" description="Basic residues" evidence="1">
    <location>
        <begin position="150"/>
        <end position="167"/>
    </location>
</feature>
<dbReference type="PANTHER" id="PTHR21444:SF14">
    <property type="entry name" value="COILED-COIL DOMAIN-CONTAINING PROTEIN 180"/>
    <property type="match status" value="1"/>
</dbReference>
<comment type="caution">
    <text evidence="5">The sequence shown here is derived from an EMBL/GenBank/DDBJ whole genome shotgun (WGS) entry which is preliminary data.</text>
</comment>
<feature type="domain" description="DUF4455" evidence="3">
    <location>
        <begin position="436"/>
        <end position="842"/>
    </location>
</feature>
<dbReference type="InterPro" id="IPR029190">
    <property type="entry name" value="Rrp14/SURF6_C"/>
</dbReference>
<dbReference type="EMBL" id="BAAFJT010000020">
    <property type="protein sequence ID" value="GAB0198597.1"/>
    <property type="molecule type" value="Genomic_DNA"/>
</dbReference>
<feature type="compositionally biased region" description="Acidic residues" evidence="1">
    <location>
        <begin position="872"/>
        <end position="886"/>
    </location>
</feature>
<feature type="compositionally biased region" description="Basic residues" evidence="1">
    <location>
        <begin position="45"/>
        <end position="55"/>
    </location>
</feature>
<feature type="region of interest" description="Disordered" evidence="1">
    <location>
        <begin position="23"/>
        <end position="115"/>
    </location>
</feature>
<proteinExistence type="predicted"/>
<feature type="compositionally biased region" description="Basic and acidic residues" evidence="1">
    <location>
        <begin position="303"/>
        <end position="320"/>
    </location>
</feature>
<feature type="compositionally biased region" description="Polar residues" evidence="1">
    <location>
        <begin position="85"/>
        <end position="115"/>
    </location>
</feature>
<feature type="compositionally biased region" description="Basic and acidic residues" evidence="1">
    <location>
        <begin position="887"/>
        <end position="904"/>
    </location>
</feature>
<feature type="domain" description="Ribosomal RNA-processing protein 14/surfeit locus protein 6 C-terminal" evidence="2">
    <location>
        <begin position="145"/>
        <end position="339"/>
    </location>
</feature>
<feature type="compositionally biased region" description="Basic and acidic residues" evidence="1">
    <location>
        <begin position="168"/>
        <end position="192"/>
    </location>
</feature>
<evidence type="ECO:0000259" key="4">
    <source>
        <dbReference type="Pfam" id="PF14644"/>
    </source>
</evidence>
<feature type="region of interest" description="Disordered" evidence="1">
    <location>
        <begin position="292"/>
        <end position="348"/>
    </location>
</feature>
<sequence>MMASLAAQDSYLQGLARKVCVQHAPESRKRKFVSKPGQPEDAGRPLKKKKRKKPKKQAEKTTAPSVKQVVSNTNKPTPGQKAAPQASQSSPQGAVTHSKNESLVTGSKSELGSPSFSAMNLLRQRLHEKIKKASGQDDAKELPPAVLEKRQRRKYERERKKRRRKELKMKAKMEKKETEEVPVEPESKKEESTAEIVFNRVEIHEENELSKIQKKKEKRKAVKGNITPLTGRNYKQLLSRLETRKNKLEELKDKDQEKAQELENKMKWTNVLYKAEGVKIRDDEERLKEALKRKEKRKAQHQRQWEKRTERVVEKMQQRQEKRRKNIQKKKKDRIEKKKARARKKGRVLPEDLKKAGLKTSEVSTDARLLSCYQQKSVEIMPYNDSTEKPPSYREATPFQKAWKSVDVNAAEEVRALPDFVVPEETSSNILECLSERRQCRHDEALTSMYRDLTCIAREMEPFVLEPGKFLLTKLMESDRKIELLFKKIESDTTLEGFSFEGLEELWNIIHQESLTRRKWIREMDESLKKVERSRADKITDVLKKYTVVLEEISFFLSADVYRFMNDEAMMINRALLANQRAIAKLFFNLMKSEMKRELSYRLKWQDRVKDWKLIQKNYVVHHFREFMANEEIQNPPTAKTEMENMITDQILLGERRLAFLQHLGDLLPPTHMKADINEWYRSLVNLNKSIDTHNVQCMTKIRNQYETVQQKCLAEMQLCKNNLLNLNVCTKKEAEEIVNSELLQLTEKLQSQFAEELENMDRDFEELAKQNEWNCRDLYSYFQEAMGLWDVHQLKLSQQEGELQKRLDGCRWKQDNLIQNLQGKIDSASQDQVKSSEAEHLMEQQAESIVQENEGEEKTDSCQTEETNTAENEEIFAQESEETEGKEDRESIPHESEETEHAEQGAVLNSSKAESSEIAVETFSTSSGNSYTVLGAEEAGKTDSPEIYFTKYEKKESLPMYLKYVLIKEIVFVELKKRIRLGFFEHLEKWFAESLSNSCVFVDAKKEEMNSELQLRLHLHQQRQEKIEITVYNVRAVELLLHKERLECHCAGVEEALKKERAEFLKFRDQQSNISKNLHSRIHDMESVFLSAPMTEKLVSFSNSLHSELHNHLEVIQVSLRSYRNYLEEALGKLRDSNVDFLKACRLFLEGGNFSPEEVKSFSKCLQEESKRIDSFESSIKTDMEKMESSCLEQATELINQSETKFRYLFMNRVFMKKIQRFLTNLQVQIKSEVANSNLQAVTLNSYLEKLHQKIGACAHPTADKEALTSEELFDFAKVVLKELKKRSQYLNCLLVKATNLHDNEDFTPLATDDFTPLATDVTLQGPIAVAIRTEHLRDENKVMVMGLDPVKFPLLNPSRMGKSAVDDLSISVIKNLLEIQPSRKSSGLNQERKDHSHSLGQAILPTSKKNYGLNVSDEGPQNSATYSYAAQITKKSSFKKKVPKGRKQKHTRSVVSDKTFQIFGEKPPESNTFKGIIMNILWTGNSSLLCLAEEFYQKEKPQFAKPEDVPETFEHCAEVLKQNLLSYQSLTDEYYNSCLTEFQDQLKLFEKELPYISQVAVDSLLKEHEQKLSCSIGQIRHLFNKQLEDWENMKAVHKNQLHPSLGHPDNLLQLDALCQEEMKRQKDQADGIHLNTQMLQDCAAECAQNFVSALAAFTEKLLLEFDESITIDDIQIAETERPREKTSTLIHHEQAGLPLEICGLKQLIDHGSRTWPGIPVTTLTDSSDHILCRETASVTTAKTTLGHIAAVEARDAVYKKYKCKLEQQFAQIKEESRAQLLAIQRWEDWWKRSIQKIKQFYA</sequence>
<feature type="compositionally biased region" description="Basic residues" evidence="1">
    <location>
        <begin position="321"/>
        <end position="347"/>
    </location>
</feature>
<evidence type="ECO:0000259" key="2">
    <source>
        <dbReference type="Pfam" id="PF04935"/>
    </source>
</evidence>
<evidence type="ECO:0000313" key="6">
    <source>
        <dbReference type="Proteomes" id="UP001623348"/>
    </source>
</evidence>
<organism evidence="5 6">
    <name type="scientific">Grus japonensis</name>
    <name type="common">Japanese crane</name>
    <name type="synonym">Red-crowned crane</name>
    <dbReference type="NCBI Taxonomy" id="30415"/>
    <lineage>
        <taxon>Eukaryota</taxon>
        <taxon>Metazoa</taxon>
        <taxon>Chordata</taxon>
        <taxon>Craniata</taxon>
        <taxon>Vertebrata</taxon>
        <taxon>Euteleostomi</taxon>
        <taxon>Archelosauria</taxon>
        <taxon>Archosauria</taxon>
        <taxon>Dinosauria</taxon>
        <taxon>Saurischia</taxon>
        <taxon>Theropoda</taxon>
        <taxon>Coelurosauria</taxon>
        <taxon>Aves</taxon>
        <taxon>Neognathae</taxon>
        <taxon>Neoaves</taxon>
        <taxon>Gruiformes</taxon>
        <taxon>Gruidae</taxon>
        <taxon>Grus</taxon>
    </lineage>
</organism>
<evidence type="ECO:0000256" key="1">
    <source>
        <dbReference type="SAM" id="MobiDB-lite"/>
    </source>
</evidence>
<protein>
    <submittedName>
        <fullName evidence="5">Coiled-coil domain-containing protein 180</fullName>
    </submittedName>
</protein>
<gene>
    <name evidence="5" type="ORF">GRJ2_002325100</name>
</gene>
<name>A0ABC9XPY4_GRUJA</name>
<dbReference type="Pfam" id="PF14643">
    <property type="entry name" value="DUF4455"/>
    <property type="match status" value="1"/>
</dbReference>
<feature type="region of interest" description="Disordered" evidence="1">
    <location>
        <begin position="829"/>
        <end position="914"/>
    </location>
</feature>
<feature type="domain" description="DUF4456" evidence="4">
    <location>
        <begin position="1493"/>
        <end position="1693"/>
    </location>
</feature>
<dbReference type="PANTHER" id="PTHR21444">
    <property type="entry name" value="COILED-COIL DOMAIN-CONTAINING PROTEIN 180"/>
    <property type="match status" value="1"/>
</dbReference>
<evidence type="ECO:0000259" key="3">
    <source>
        <dbReference type="Pfam" id="PF14643"/>
    </source>
</evidence>
<dbReference type="Pfam" id="PF04935">
    <property type="entry name" value="SURF6"/>
    <property type="match status" value="1"/>
</dbReference>
<dbReference type="InterPro" id="IPR028089">
    <property type="entry name" value="DUF4455"/>
</dbReference>
<dbReference type="Pfam" id="PF14644">
    <property type="entry name" value="DUF4456"/>
    <property type="match status" value="1"/>
</dbReference>
<reference evidence="5 6" key="1">
    <citation type="submission" date="2024-06" db="EMBL/GenBank/DDBJ databases">
        <title>The draft genome of Grus japonensis, version 3.</title>
        <authorList>
            <person name="Nabeshima K."/>
            <person name="Suzuki S."/>
            <person name="Onuma M."/>
        </authorList>
    </citation>
    <scope>NUCLEOTIDE SEQUENCE [LARGE SCALE GENOMIC DNA]</scope>
    <source>
        <strain evidence="5 6">451A</strain>
    </source>
</reference>
<dbReference type="InterPro" id="IPR027914">
    <property type="entry name" value="DUF4456"/>
</dbReference>